<feature type="binding site" evidence="14">
    <location>
        <position position="186"/>
    </location>
    <ligand>
        <name>Ca(2+)</name>
        <dbReference type="ChEBI" id="CHEBI:29108"/>
        <label>2</label>
    </ligand>
</feature>
<feature type="binding site" evidence="14">
    <location>
        <position position="160"/>
    </location>
    <ligand>
        <name>Zn(2+)</name>
        <dbReference type="ChEBI" id="CHEBI:29105"/>
        <label>1</label>
    </ligand>
</feature>
<dbReference type="STRING" id="246437.L9KQF0"/>
<proteinExistence type="inferred from homology"/>
<dbReference type="AlphaFoldDB" id="L9KQF0"/>
<comment type="subcellular location">
    <subcellularLocation>
        <location evidence="1">Secreted</location>
        <location evidence="1">Extracellular space</location>
        <location evidence="1">Extracellular matrix</location>
    </subcellularLocation>
</comment>
<organism evidence="18 19">
    <name type="scientific">Tupaia chinensis</name>
    <name type="common">Chinese tree shrew</name>
    <name type="synonym">Tupaia belangeri chinensis</name>
    <dbReference type="NCBI Taxonomy" id="246437"/>
    <lineage>
        <taxon>Eukaryota</taxon>
        <taxon>Metazoa</taxon>
        <taxon>Chordata</taxon>
        <taxon>Craniata</taxon>
        <taxon>Vertebrata</taxon>
        <taxon>Euteleostomi</taxon>
        <taxon>Mammalia</taxon>
        <taxon>Eutheria</taxon>
        <taxon>Euarchontoglires</taxon>
        <taxon>Scandentia</taxon>
        <taxon>Tupaiidae</taxon>
        <taxon>Tupaia</taxon>
    </lineage>
</organism>
<evidence type="ECO:0000256" key="5">
    <source>
        <dbReference type="ARBA" id="ARBA00022670"/>
    </source>
</evidence>
<dbReference type="InParanoid" id="L9KQF0"/>
<keyword evidence="8" id="KW-0378">Hydrolase</keyword>
<dbReference type="CDD" id="cd04278">
    <property type="entry name" value="ZnMc_MMP"/>
    <property type="match status" value="1"/>
</dbReference>
<comment type="similarity">
    <text evidence="2">Belongs to the peptidase M10A family.</text>
</comment>
<evidence type="ECO:0000256" key="13">
    <source>
        <dbReference type="PIRSR" id="PIRSR621190-1"/>
    </source>
</evidence>
<dbReference type="PANTHER" id="PTHR10201:SF143">
    <property type="entry name" value="MATRILYSIN"/>
    <property type="match status" value="1"/>
</dbReference>
<dbReference type="InterPro" id="IPR002477">
    <property type="entry name" value="Peptidoglycan-bd-like"/>
</dbReference>
<protein>
    <submittedName>
        <fullName evidence="18">Matrilysin</fullName>
    </submittedName>
</protein>
<feature type="binding site" evidence="14">
    <location>
        <position position="168"/>
    </location>
    <ligand>
        <name>Ca(2+)</name>
        <dbReference type="ChEBI" id="CHEBI:29108"/>
        <label>3</label>
    </ligand>
</feature>
<dbReference type="Gene3D" id="3.40.390.10">
    <property type="entry name" value="Collagenase (Catalytic Domain)"/>
    <property type="match status" value="1"/>
</dbReference>
<dbReference type="GO" id="GO:0005615">
    <property type="term" value="C:extracellular space"/>
    <property type="evidence" value="ECO:0007669"/>
    <property type="project" value="TreeGrafter"/>
</dbReference>
<feature type="binding site" evidence="14">
    <location>
        <position position="193"/>
    </location>
    <ligand>
        <name>Ca(2+)</name>
        <dbReference type="ChEBI" id="CHEBI:29108"/>
        <label>3</label>
    </ligand>
</feature>
<feature type="binding site" evidence="14">
    <location>
        <position position="190"/>
    </location>
    <ligand>
        <name>Ca(2+)</name>
        <dbReference type="ChEBI" id="CHEBI:29108"/>
        <label>3</label>
    </ligand>
</feature>
<feature type="domain" description="Peptidase metallopeptidase" evidence="17">
    <location>
        <begin position="97"/>
        <end position="257"/>
    </location>
</feature>
<feature type="binding site" evidence="14">
    <location>
        <position position="193"/>
    </location>
    <ligand>
        <name>Ca(2+)</name>
        <dbReference type="ChEBI" id="CHEBI:29108"/>
        <label>1</label>
    </ligand>
</feature>
<dbReference type="Proteomes" id="UP000011518">
    <property type="component" value="Unassembled WGS sequence"/>
</dbReference>
<dbReference type="GO" id="GO:0031012">
    <property type="term" value="C:extracellular matrix"/>
    <property type="evidence" value="ECO:0007669"/>
    <property type="project" value="InterPro"/>
</dbReference>
<dbReference type="GO" id="GO:0030198">
    <property type="term" value="P:extracellular matrix organization"/>
    <property type="evidence" value="ECO:0007669"/>
    <property type="project" value="TreeGrafter"/>
</dbReference>
<accession>L9KQF0</accession>
<dbReference type="InterPro" id="IPR033739">
    <property type="entry name" value="M10A_MMP"/>
</dbReference>
<keyword evidence="12" id="KW-0865">Zymogen</keyword>
<evidence type="ECO:0000313" key="19">
    <source>
        <dbReference type="Proteomes" id="UP000011518"/>
    </source>
</evidence>
<dbReference type="InterPro" id="IPR036365">
    <property type="entry name" value="PGBD-like_sf"/>
</dbReference>
<keyword evidence="11" id="KW-0482">Metalloprotease</keyword>
<evidence type="ECO:0000256" key="1">
    <source>
        <dbReference type="ARBA" id="ARBA00004498"/>
    </source>
</evidence>
<dbReference type="eggNOG" id="KOG1565">
    <property type="taxonomic scope" value="Eukaryota"/>
</dbReference>
<dbReference type="GO" id="GO:0030574">
    <property type="term" value="P:collagen catabolic process"/>
    <property type="evidence" value="ECO:0007669"/>
    <property type="project" value="TreeGrafter"/>
</dbReference>
<dbReference type="Pfam" id="PF00413">
    <property type="entry name" value="Peptidase_M10"/>
    <property type="match status" value="1"/>
</dbReference>
<feature type="binding site" evidence="14">
    <location>
        <position position="175"/>
    </location>
    <ligand>
        <name>Zn(2+)</name>
        <dbReference type="ChEBI" id="CHEBI:29105"/>
        <label>1</label>
    </ligand>
</feature>
<dbReference type="PROSITE" id="PS00546">
    <property type="entry name" value="CYSTEINE_SWITCH"/>
    <property type="match status" value="1"/>
</dbReference>
<evidence type="ECO:0000256" key="3">
    <source>
        <dbReference type="ARBA" id="ARBA00022525"/>
    </source>
</evidence>
<feature type="signal peptide" evidence="16">
    <location>
        <begin position="1"/>
        <end position="17"/>
    </location>
</feature>
<dbReference type="SMART" id="SM00235">
    <property type="entry name" value="ZnMc"/>
    <property type="match status" value="1"/>
</dbReference>
<evidence type="ECO:0000256" key="2">
    <source>
        <dbReference type="ARBA" id="ARBA00010370"/>
    </source>
</evidence>
<feature type="binding site" evidence="14">
    <location>
        <position position="184"/>
    </location>
    <ligand>
        <name>Ca(2+)</name>
        <dbReference type="ChEBI" id="CHEBI:29108"/>
        <label>2</label>
    </ligand>
</feature>
<evidence type="ECO:0000259" key="17">
    <source>
        <dbReference type="SMART" id="SM00235"/>
    </source>
</evidence>
<dbReference type="Pfam" id="PF01471">
    <property type="entry name" value="PG_binding_1"/>
    <property type="match status" value="1"/>
</dbReference>
<dbReference type="InterPro" id="IPR001818">
    <property type="entry name" value="Pept_M10_metallopeptidase"/>
</dbReference>
<evidence type="ECO:0000256" key="12">
    <source>
        <dbReference type="ARBA" id="ARBA00023145"/>
    </source>
</evidence>
<evidence type="ECO:0000256" key="16">
    <source>
        <dbReference type="SAM" id="SignalP"/>
    </source>
</evidence>
<keyword evidence="4" id="KW-0272">Extracellular matrix</keyword>
<dbReference type="PANTHER" id="PTHR10201">
    <property type="entry name" value="MATRIX METALLOPROTEINASE"/>
    <property type="match status" value="1"/>
</dbReference>
<keyword evidence="5" id="KW-0645">Protease</keyword>
<evidence type="ECO:0000256" key="14">
    <source>
        <dbReference type="PIRSR" id="PIRSR621190-2"/>
    </source>
</evidence>
<feature type="binding site" evidence="14">
    <location>
        <position position="191"/>
    </location>
    <ligand>
        <name>Ca(2+)</name>
        <dbReference type="ChEBI" id="CHEBI:29108"/>
        <label>1</label>
    </ligand>
</feature>
<evidence type="ECO:0000256" key="15">
    <source>
        <dbReference type="PIRSR" id="PIRSR621190-5"/>
    </source>
</evidence>
<feature type="binding site" description="in inhibited form" evidence="14">
    <location>
        <position position="87"/>
    </location>
    <ligand>
        <name>Zn(2+)</name>
        <dbReference type="ChEBI" id="CHEBI:29105"/>
        <label>2</label>
        <note>catalytic</note>
    </ligand>
</feature>
<comment type="cofactor">
    <cofactor evidence="14">
        <name>Ca(2+)</name>
        <dbReference type="ChEBI" id="CHEBI:29108"/>
    </cofactor>
    <text evidence="14">Can bind about 5 Ca(2+) ions per subunit.</text>
</comment>
<evidence type="ECO:0000256" key="4">
    <source>
        <dbReference type="ARBA" id="ARBA00022530"/>
    </source>
</evidence>
<keyword evidence="3" id="KW-0964">Secreted</keyword>
<keyword evidence="9 14" id="KW-0862">Zinc</keyword>
<keyword evidence="10 14" id="KW-0106">Calcium</keyword>
<gene>
    <name evidence="18" type="ORF">TREES_T100006579</name>
</gene>
<keyword evidence="6 14" id="KW-0479">Metal-binding</keyword>
<feature type="binding site" evidence="14">
    <location>
        <position position="167"/>
    </location>
    <ligand>
        <name>Ca(2+)</name>
        <dbReference type="ChEBI" id="CHEBI:29108"/>
        <label>3</label>
    </ligand>
</feature>
<dbReference type="FunFam" id="3.40.390.10:FF:000007">
    <property type="entry name" value="Collagenase 3"/>
    <property type="match status" value="1"/>
</dbReference>
<dbReference type="GO" id="GO:0008270">
    <property type="term" value="F:zinc ion binding"/>
    <property type="evidence" value="ECO:0007669"/>
    <property type="project" value="InterPro"/>
</dbReference>
<dbReference type="InterPro" id="IPR021190">
    <property type="entry name" value="Pept_M10A"/>
</dbReference>
<dbReference type="InterPro" id="IPR024079">
    <property type="entry name" value="MetalloPept_cat_dom_sf"/>
</dbReference>
<sequence>MWLTFLCAVCLLPGSLALPLPKEAGGMNEEQWKQAQDYLKRFYPYDSKSKDMNSLEVKLKMMQKFFGLPVTGILNSRIIIIMRRPRCGIPDVPENPQGPKWTSSVVTYRIASYTRDLPRFQVDQIVAKAFQMWGKVIPLNFRKVERGIADIILRFAVGVHGDPYPFDGPGNTLAHAFFPGPGLGGDAHFDDDETWTDGRGRGINFLYTATHELGHSLGLPHSSNPKSVMYPTYMNENSEDFQLSWDDIRSIQKLYGNIYYFK</sequence>
<feature type="binding site" evidence="14">
    <location>
        <position position="116"/>
    </location>
    <ligand>
        <name>Ca(2+)</name>
        <dbReference type="ChEBI" id="CHEBI:29108"/>
        <label>1</label>
    </ligand>
</feature>
<feature type="chain" id="PRO_5003999667" evidence="16">
    <location>
        <begin position="18"/>
        <end position="262"/>
    </location>
</feature>
<dbReference type="FunCoup" id="L9KQF0">
    <property type="interactions" value="164"/>
</dbReference>
<dbReference type="SUPFAM" id="SSF55486">
    <property type="entry name" value="Metalloproteases ('zincins'), catalytic domain"/>
    <property type="match status" value="1"/>
</dbReference>
<evidence type="ECO:0000256" key="9">
    <source>
        <dbReference type="ARBA" id="ARBA00022833"/>
    </source>
</evidence>
<feature type="binding site" evidence="14">
    <location>
        <position position="215"/>
    </location>
    <ligand>
        <name>Zn(2+)</name>
        <dbReference type="ChEBI" id="CHEBI:29105"/>
        <label>2</label>
        <note>catalytic</note>
    </ligand>
</feature>
<keyword evidence="7 16" id="KW-0732">Signal</keyword>
<reference evidence="19" key="1">
    <citation type="submission" date="2012-07" db="EMBL/GenBank/DDBJ databases">
        <title>Genome of the Chinese tree shrew, a rising model animal genetically related to primates.</title>
        <authorList>
            <person name="Zhang G."/>
            <person name="Fan Y."/>
            <person name="Yao Y."/>
            <person name="Huang Z."/>
        </authorList>
    </citation>
    <scope>NUCLEOTIDE SEQUENCE [LARGE SCALE GENOMIC DNA]</scope>
</reference>
<evidence type="ECO:0000256" key="8">
    <source>
        <dbReference type="ARBA" id="ARBA00022801"/>
    </source>
</evidence>
<dbReference type="InterPro" id="IPR006026">
    <property type="entry name" value="Peptidase_Metallo"/>
</dbReference>
<name>L9KQF0_TUPCH</name>
<comment type="cofactor">
    <cofactor evidence="14">
        <name>Zn(2+)</name>
        <dbReference type="ChEBI" id="CHEBI:29105"/>
    </cofactor>
    <text evidence="14">Binds 2 Zn(2+) ions per subunit.</text>
</comment>
<evidence type="ECO:0000256" key="10">
    <source>
        <dbReference type="ARBA" id="ARBA00022837"/>
    </source>
</evidence>
<evidence type="ECO:0000256" key="11">
    <source>
        <dbReference type="ARBA" id="ARBA00023049"/>
    </source>
</evidence>
<dbReference type="InterPro" id="IPR021158">
    <property type="entry name" value="Pept_M10A_Zn_BS"/>
</dbReference>
<dbReference type="PRINTS" id="PR00138">
    <property type="entry name" value="MATRIXIN"/>
</dbReference>
<dbReference type="GO" id="GO:0006508">
    <property type="term" value="P:proteolysis"/>
    <property type="evidence" value="ECO:0007669"/>
    <property type="project" value="UniProtKB-KW"/>
</dbReference>
<feature type="binding site" evidence="14">
    <location>
        <position position="162"/>
    </location>
    <ligand>
        <name>Zn(2+)</name>
        <dbReference type="ChEBI" id="CHEBI:29105"/>
        <label>1</label>
    </ligand>
</feature>
<dbReference type="EMBL" id="KB320706">
    <property type="protein sequence ID" value="ELW64943.1"/>
    <property type="molecule type" value="Genomic_DNA"/>
</dbReference>
<feature type="binding site" evidence="14">
    <location>
        <position position="221"/>
    </location>
    <ligand>
        <name>Zn(2+)</name>
        <dbReference type="ChEBI" id="CHEBI:29105"/>
        <label>2</label>
        <note>catalytic</note>
    </ligand>
</feature>
<feature type="binding site" evidence="14">
    <location>
        <position position="211"/>
    </location>
    <ligand>
        <name>Zn(2+)</name>
        <dbReference type="ChEBI" id="CHEBI:29105"/>
        <label>2</label>
        <note>catalytic</note>
    </ligand>
</feature>
<feature type="active site" evidence="13">
    <location>
        <position position="212"/>
    </location>
</feature>
<feature type="binding site" evidence="14">
    <location>
        <position position="229"/>
    </location>
    <ligand>
        <name>Zn(2+)</name>
        <dbReference type="ChEBI" id="CHEBI:29105"/>
        <label>2</label>
        <note>catalytic</note>
    </ligand>
</feature>
<evidence type="ECO:0000256" key="7">
    <source>
        <dbReference type="ARBA" id="ARBA00022729"/>
    </source>
</evidence>
<dbReference type="MEROPS" id="M10.008"/>
<evidence type="ECO:0000313" key="18">
    <source>
        <dbReference type="EMBL" id="ELW64943.1"/>
    </source>
</evidence>
<keyword evidence="19" id="KW-1185">Reference proteome</keyword>
<feature type="binding site" evidence="14">
    <location>
        <position position="150"/>
    </location>
    <ligand>
        <name>Ca(2+)</name>
        <dbReference type="ChEBI" id="CHEBI:29108"/>
        <label>2</label>
    </ligand>
</feature>
<dbReference type="SUPFAM" id="SSF47090">
    <property type="entry name" value="PGBD-like"/>
    <property type="match status" value="1"/>
</dbReference>
<dbReference type="GO" id="GO:0004222">
    <property type="term" value="F:metalloendopeptidase activity"/>
    <property type="evidence" value="ECO:0007669"/>
    <property type="project" value="InterPro"/>
</dbReference>
<evidence type="ECO:0000256" key="6">
    <source>
        <dbReference type="ARBA" id="ARBA00022723"/>
    </source>
</evidence>
<reference evidence="19" key="2">
    <citation type="journal article" date="2013" name="Nat. Commun.">
        <title>Genome of the Chinese tree shrew.</title>
        <authorList>
            <person name="Fan Y."/>
            <person name="Huang Z.Y."/>
            <person name="Cao C.C."/>
            <person name="Chen C.S."/>
            <person name="Chen Y.X."/>
            <person name="Fan D.D."/>
            <person name="He J."/>
            <person name="Hou H.L."/>
            <person name="Hu L."/>
            <person name="Hu X.T."/>
            <person name="Jiang X.T."/>
            <person name="Lai R."/>
            <person name="Lang Y.S."/>
            <person name="Liang B."/>
            <person name="Liao S.G."/>
            <person name="Mu D."/>
            <person name="Ma Y.Y."/>
            <person name="Niu Y.Y."/>
            <person name="Sun X.Q."/>
            <person name="Xia J.Q."/>
            <person name="Xiao J."/>
            <person name="Xiong Z.Q."/>
            <person name="Xu L."/>
            <person name="Yang L."/>
            <person name="Zhang Y."/>
            <person name="Zhao W."/>
            <person name="Zhao X.D."/>
            <person name="Zheng Y.T."/>
            <person name="Zhou J.M."/>
            <person name="Zhu Y.B."/>
            <person name="Zhang G.J."/>
            <person name="Wang J."/>
            <person name="Yao Y.G."/>
        </authorList>
    </citation>
    <scope>NUCLEOTIDE SEQUENCE [LARGE SCALE GENOMIC DNA]</scope>
</reference>
<feature type="binding site" evidence="14">
    <location>
        <position position="188"/>
    </location>
    <ligand>
        <name>Zn(2+)</name>
        <dbReference type="ChEBI" id="CHEBI:29105"/>
        <label>1</label>
    </ligand>
</feature>
<feature type="short sequence motif" description="Cysteine switch" evidence="15">
    <location>
        <begin position="85"/>
        <end position="92"/>
    </location>
</feature>